<sequence>MEKVNVKRTNLPDLIIKHFEEMLVSGRLKPGDKLPTEHELMELFSVGRTTIREVLKSLSVLGVIKRTSQGTFVEDTSKMFLSPVGREIMMQQNNFEKIYEARGMLEAGLAGLAAERASDQELVELETVLMGMKSQIEGDNQAFIQSDIAFHQQLAKLAANEVLYNIFISVREMVIEAQTKVVGIPGIKEEAFKQHLAIYEAVKKRDRPKAETVMLAHVNNIKQYVSEA</sequence>
<dbReference type="InterPro" id="IPR011711">
    <property type="entry name" value="GntR_C"/>
</dbReference>
<dbReference type="Proteomes" id="UP001329915">
    <property type="component" value="Chromosome"/>
</dbReference>
<proteinExistence type="predicted"/>
<dbReference type="Gene3D" id="1.10.10.10">
    <property type="entry name" value="Winged helix-like DNA-binding domain superfamily/Winged helix DNA-binding domain"/>
    <property type="match status" value="1"/>
</dbReference>
<evidence type="ECO:0000256" key="3">
    <source>
        <dbReference type="ARBA" id="ARBA00023163"/>
    </source>
</evidence>
<keyword evidence="2" id="KW-0238">DNA-binding</keyword>
<dbReference type="SMART" id="SM00345">
    <property type="entry name" value="HTH_GNTR"/>
    <property type="match status" value="1"/>
</dbReference>
<dbReference type="SUPFAM" id="SSF46785">
    <property type="entry name" value="Winged helix' DNA-binding domain"/>
    <property type="match status" value="1"/>
</dbReference>
<evidence type="ECO:0000313" key="6">
    <source>
        <dbReference type="Proteomes" id="UP001329915"/>
    </source>
</evidence>
<feature type="domain" description="HTH gntR-type" evidence="4">
    <location>
        <begin position="9"/>
        <end position="76"/>
    </location>
</feature>
<keyword evidence="1" id="KW-0805">Transcription regulation</keyword>
<dbReference type="SUPFAM" id="SSF48008">
    <property type="entry name" value="GntR ligand-binding domain-like"/>
    <property type="match status" value="1"/>
</dbReference>
<evidence type="ECO:0000313" key="5">
    <source>
        <dbReference type="EMBL" id="WRO21564.1"/>
    </source>
</evidence>
<dbReference type="PANTHER" id="PTHR43537:SF5">
    <property type="entry name" value="UXU OPERON TRANSCRIPTIONAL REGULATOR"/>
    <property type="match status" value="1"/>
</dbReference>
<dbReference type="InterPro" id="IPR036388">
    <property type="entry name" value="WH-like_DNA-bd_sf"/>
</dbReference>
<dbReference type="GO" id="GO:0003700">
    <property type="term" value="F:DNA-binding transcription factor activity"/>
    <property type="evidence" value="ECO:0007669"/>
    <property type="project" value="InterPro"/>
</dbReference>
<dbReference type="SMART" id="SM00895">
    <property type="entry name" value="FCD"/>
    <property type="match status" value="1"/>
</dbReference>
<dbReference type="PROSITE" id="PS50949">
    <property type="entry name" value="HTH_GNTR"/>
    <property type="match status" value="1"/>
</dbReference>
<dbReference type="KEGG" id="dbc:MFMK1_001374"/>
<dbReference type="PRINTS" id="PR00035">
    <property type="entry name" value="HTHGNTR"/>
</dbReference>
<evidence type="ECO:0000256" key="1">
    <source>
        <dbReference type="ARBA" id="ARBA00023015"/>
    </source>
</evidence>
<keyword evidence="3" id="KW-0804">Transcription</keyword>
<organism evidence="5 6">
    <name type="scientific">Metallumcola ferriviriculae</name>
    <dbReference type="NCBI Taxonomy" id="3039180"/>
    <lineage>
        <taxon>Bacteria</taxon>
        <taxon>Bacillati</taxon>
        <taxon>Bacillota</taxon>
        <taxon>Clostridia</taxon>
        <taxon>Neomoorellales</taxon>
        <taxon>Desulfitibacteraceae</taxon>
        <taxon>Metallumcola</taxon>
    </lineage>
</organism>
<dbReference type="PANTHER" id="PTHR43537">
    <property type="entry name" value="TRANSCRIPTIONAL REGULATOR, GNTR FAMILY"/>
    <property type="match status" value="1"/>
</dbReference>
<keyword evidence="6" id="KW-1185">Reference proteome</keyword>
<evidence type="ECO:0000256" key="2">
    <source>
        <dbReference type="ARBA" id="ARBA00023125"/>
    </source>
</evidence>
<evidence type="ECO:0000259" key="4">
    <source>
        <dbReference type="PROSITE" id="PS50949"/>
    </source>
</evidence>
<dbReference type="InterPro" id="IPR036390">
    <property type="entry name" value="WH_DNA-bd_sf"/>
</dbReference>
<dbReference type="RefSeq" id="WP_366924401.1">
    <property type="nucleotide sequence ID" value="NZ_CP121694.1"/>
</dbReference>
<dbReference type="CDD" id="cd07377">
    <property type="entry name" value="WHTH_GntR"/>
    <property type="match status" value="1"/>
</dbReference>
<reference evidence="5 6" key="1">
    <citation type="submission" date="2023-04" db="EMBL/GenBank/DDBJ databases">
        <authorList>
            <person name="Hsu D."/>
        </authorList>
    </citation>
    <scope>NUCLEOTIDE SEQUENCE [LARGE SCALE GENOMIC DNA]</scope>
    <source>
        <strain evidence="5 6">MK1</strain>
    </source>
</reference>
<name>A0AAU0ULD6_9FIRM</name>
<dbReference type="EMBL" id="CP121694">
    <property type="protein sequence ID" value="WRO21564.1"/>
    <property type="molecule type" value="Genomic_DNA"/>
</dbReference>
<dbReference type="InterPro" id="IPR008920">
    <property type="entry name" value="TF_FadR/GntR_C"/>
</dbReference>
<accession>A0AAU0ULD6</accession>
<dbReference type="InterPro" id="IPR000524">
    <property type="entry name" value="Tscrpt_reg_HTH_GntR"/>
</dbReference>
<dbReference type="Gene3D" id="1.20.120.530">
    <property type="entry name" value="GntR ligand-binding domain-like"/>
    <property type="match status" value="1"/>
</dbReference>
<dbReference type="Pfam" id="PF00392">
    <property type="entry name" value="GntR"/>
    <property type="match status" value="1"/>
</dbReference>
<dbReference type="GO" id="GO:0003677">
    <property type="term" value="F:DNA binding"/>
    <property type="evidence" value="ECO:0007669"/>
    <property type="project" value="UniProtKB-KW"/>
</dbReference>
<gene>
    <name evidence="5" type="ORF">MFMK1_001374</name>
</gene>
<dbReference type="Pfam" id="PF07729">
    <property type="entry name" value="FCD"/>
    <property type="match status" value="1"/>
</dbReference>
<protein>
    <submittedName>
        <fullName evidence="5">FadR family transcriptional regulator</fullName>
    </submittedName>
</protein>
<dbReference type="AlphaFoldDB" id="A0AAU0ULD6"/>